<evidence type="ECO:0000313" key="3">
    <source>
        <dbReference type="Proteomes" id="UP000297318"/>
    </source>
</evidence>
<dbReference type="Pfam" id="PF04230">
    <property type="entry name" value="PS_pyruv_trans"/>
    <property type="match status" value="1"/>
</dbReference>
<keyword evidence="3" id="KW-1185">Reference proteome</keyword>
<dbReference type="InterPro" id="IPR007345">
    <property type="entry name" value="Polysacch_pyruvyl_Trfase"/>
</dbReference>
<feature type="domain" description="Polysaccharide pyruvyl transferase" evidence="1">
    <location>
        <begin position="15"/>
        <end position="330"/>
    </location>
</feature>
<dbReference type="AlphaFoldDB" id="A0A4Z1DZN0"/>
<evidence type="ECO:0000259" key="1">
    <source>
        <dbReference type="Pfam" id="PF04230"/>
    </source>
</evidence>
<dbReference type="PANTHER" id="PTHR36836">
    <property type="entry name" value="COLANIC ACID BIOSYNTHESIS PROTEIN WCAK"/>
    <property type="match status" value="1"/>
</dbReference>
<dbReference type="PANTHER" id="PTHR36836:SF1">
    <property type="entry name" value="COLANIC ACID BIOSYNTHESIS PROTEIN WCAK"/>
    <property type="match status" value="1"/>
</dbReference>
<dbReference type="EMBL" id="RHPJ01000005">
    <property type="protein sequence ID" value="TGO03832.1"/>
    <property type="molecule type" value="Genomic_DNA"/>
</dbReference>
<protein>
    <submittedName>
        <fullName evidence="2">Pyruvyl-transferase</fullName>
    </submittedName>
</protein>
<comment type="caution">
    <text evidence="2">The sequence shown here is derived from an EMBL/GenBank/DDBJ whole genome shotgun (WGS) entry which is preliminary data.</text>
</comment>
<organism evidence="2 3">
    <name type="scientific">Serinibacter arcticus</name>
    <dbReference type="NCBI Taxonomy" id="1655435"/>
    <lineage>
        <taxon>Bacteria</taxon>
        <taxon>Bacillati</taxon>
        <taxon>Actinomycetota</taxon>
        <taxon>Actinomycetes</taxon>
        <taxon>Micrococcales</taxon>
        <taxon>Beutenbergiaceae</taxon>
        <taxon>Serinibacter</taxon>
    </lineage>
</organism>
<reference evidence="2 3" key="1">
    <citation type="submission" date="2018-11" db="EMBL/GenBank/DDBJ databases">
        <title>Complete genome sequencing of the Actinobacteria Serinibacter sp. K3-2.</title>
        <authorList>
            <person name="Rakitin A.L."/>
            <person name="Beletsky A.V."/>
            <person name="Mardanov A.V."/>
            <person name="Ravin N.V."/>
            <person name="Gromova A.S."/>
            <person name="Filippova S.N."/>
            <person name="Gal'Chenko V.F."/>
        </authorList>
    </citation>
    <scope>NUCLEOTIDE SEQUENCE [LARGE SCALE GENOMIC DNA]</scope>
    <source>
        <strain evidence="2 3">K3-2</strain>
    </source>
</reference>
<dbReference type="Proteomes" id="UP000297318">
    <property type="component" value="Unassembled WGS sequence"/>
</dbReference>
<evidence type="ECO:0000313" key="2">
    <source>
        <dbReference type="EMBL" id="TGO03832.1"/>
    </source>
</evidence>
<sequence length="400" mass="40729">MLMIGDVGVIDDMIHIGDEAMFEAAGDELTARGAVVTGISSVPQETTARYGMPAVGRIGFDGLGREAAEARLAAVWEIAAGRPALAAEDPALAVVDAVAAADGVVVAGGGNLASTWPLHVYERAALGGIAARTGTPLVVSGQTLGPSLTGRDRDLVAGLLREARLAGVREAASHRLAADLGVRARLGVDDASFVGLPGASGASGAFGVSASTAERTGVLVSLSLSLGGAPRDETVARIATLVDEAVDAVGAPARFHAHYGPLTGGAPRGDAVLHEEVRARMRTASSVVPSGDSRSSAQLARSSALLITGRYHPAVFAAPGGVPVLGLVTDEYTATKQRGALAHWGQDAVVPITAADSGGVAQLHALVRRREEIAEEAARRLPPHRADTAAWWDEIAAAFS</sequence>
<proteinExistence type="predicted"/>
<keyword evidence="2" id="KW-0808">Transferase</keyword>
<name>A0A4Z1DZN0_9MICO</name>
<dbReference type="GO" id="GO:0016740">
    <property type="term" value="F:transferase activity"/>
    <property type="evidence" value="ECO:0007669"/>
    <property type="project" value="UniProtKB-KW"/>
</dbReference>
<gene>
    <name evidence="2" type="ORF">SERN_2844</name>
</gene>
<accession>A0A4Z1DZN0</accession>